<organism evidence="2 3">
    <name type="scientific">Datura stramonium</name>
    <name type="common">Jimsonweed</name>
    <name type="synonym">Common thornapple</name>
    <dbReference type="NCBI Taxonomy" id="4076"/>
    <lineage>
        <taxon>Eukaryota</taxon>
        <taxon>Viridiplantae</taxon>
        <taxon>Streptophyta</taxon>
        <taxon>Embryophyta</taxon>
        <taxon>Tracheophyta</taxon>
        <taxon>Spermatophyta</taxon>
        <taxon>Magnoliopsida</taxon>
        <taxon>eudicotyledons</taxon>
        <taxon>Gunneridae</taxon>
        <taxon>Pentapetalae</taxon>
        <taxon>asterids</taxon>
        <taxon>lamiids</taxon>
        <taxon>Solanales</taxon>
        <taxon>Solanaceae</taxon>
        <taxon>Solanoideae</taxon>
        <taxon>Datureae</taxon>
        <taxon>Datura</taxon>
    </lineage>
</organism>
<dbReference type="Proteomes" id="UP000823775">
    <property type="component" value="Unassembled WGS sequence"/>
</dbReference>
<comment type="caution">
    <text evidence="2">The sequence shown here is derived from an EMBL/GenBank/DDBJ whole genome shotgun (WGS) entry which is preliminary data.</text>
</comment>
<name>A0ABS8WQV5_DATST</name>
<proteinExistence type="predicted"/>
<gene>
    <name evidence="2" type="ORF">HAX54_001727</name>
</gene>
<keyword evidence="3" id="KW-1185">Reference proteome</keyword>
<protein>
    <submittedName>
        <fullName evidence="2">Uncharacterized protein</fullName>
    </submittedName>
</protein>
<reference evidence="2 3" key="1">
    <citation type="journal article" date="2021" name="BMC Genomics">
        <title>Datura genome reveals duplications of psychoactive alkaloid biosynthetic genes and high mutation rate following tissue culture.</title>
        <authorList>
            <person name="Rajewski A."/>
            <person name="Carter-House D."/>
            <person name="Stajich J."/>
            <person name="Litt A."/>
        </authorList>
    </citation>
    <scope>NUCLEOTIDE SEQUENCE [LARGE SCALE GENOMIC DNA]</scope>
    <source>
        <strain evidence="2">AR-01</strain>
    </source>
</reference>
<accession>A0ABS8WQV5</accession>
<feature type="region of interest" description="Disordered" evidence="1">
    <location>
        <begin position="81"/>
        <end position="106"/>
    </location>
</feature>
<evidence type="ECO:0000313" key="3">
    <source>
        <dbReference type="Proteomes" id="UP000823775"/>
    </source>
</evidence>
<sequence length="146" mass="16316">FEYYHRSFSIGSKDFEHLSTRKLDLKNDFQEPVKSKTSWGSLKTSVADLVLDPVVFAQRISKIRKKKRWIQIPIGVYPDEAGQPYVGEKGPEGANTKPSQLAGVSRRTPSIGVLTRLSSSSSQPPRNYSSFRSHFVSVFSAPSDNP</sequence>
<dbReference type="EMBL" id="JACEIK010010694">
    <property type="protein sequence ID" value="MCE3215297.1"/>
    <property type="molecule type" value="Genomic_DNA"/>
</dbReference>
<evidence type="ECO:0000256" key="1">
    <source>
        <dbReference type="SAM" id="MobiDB-lite"/>
    </source>
</evidence>
<feature type="non-terminal residue" evidence="2">
    <location>
        <position position="1"/>
    </location>
</feature>
<evidence type="ECO:0000313" key="2">
    <source>
        <dbReference type="EMBL" id="MCE3215297.1"/>
    </source>
</evidence>